<sequence>MRPGRRGGLAALAVIVGVALLVGAAGALAAPASAGDTAGALSVSPESFDVEPGDTVTFEVAMVNDGERDDDGVYGLTLRLDYPSEYLTVTKIESAGWFREAPSGDDRSQSDAEVSESVEYDDERGAARLVQSLDDPTTGVTGEAAVATVTVRVEPDAEPAVAEVGTRETSTDLTSRRDYPQPLSTPSVTFNVSGGGDGGVVTPAYDDAAFSDAGDGKTGDGKTGDGNTSDTADPNESGETNASDEVEGSTGDEAPTPVGAAVLGVLAAALLLGRR</sequence>
<dbReference type="EMBL" id="AOJD01000061">
    <property type="protein sequence ID" value="ELZ35532.1"/>
    <property type="molecule type" value="Genomic_DNA"/>
</dbReference>
<feature type="compositionally biased region" description="Basic and acidic residues" evidence="1">
    <location>
        <begin position="214"/>
        <end position="223"/>
    </location>
</feature>
<reference evidence="2 3" key="1">
    <citation type="journal article" date="2014" name="PLoS Genet.">
        <title>Phylogenetically driven sequencing of extremely halophilic archaea reveals strategies for static and dynamic osmo-response.</title>
        <authorList>
            <person name="Becker E.A."/>
            <person name="Seitzer P.M."/>
            <person name="Tritt A."/>
            <person name="Larsen D."/>
            <person name="Krusor M."/>
            <person name="Yao A.I."/>
            <person name="Wu D."/>
            <person name="Madern D."/>
            <person name="Eisen J.A."/>
            <person name="Darling A.E."/>
            <person name="Facciotti M.T."/>
        </authorList>
    </citation>
    <scope>NUCLEOTIDE SEQUENCE [LARGE SCALE GENOMIC DNA]</scope>
    <source>
        <strain evidence="2 3">DSM 14210</strain>
    </source>
</reference>
<dbReference type="GO" id="GO:0030246">
    <property type="term" value="F:carbohydrate binding"/>
    <property type="evidence" value="ECO:0007669"/>
    <property type="project" value="InterPro"/>
</dbReference>
<dbReference type="PATRIC" id="fig|1227485.3.peg.2354"/>
<dbReference type="RefSeq" id="WP_006630057.1">
    <property type="nucleotide sequence ID" value="NZ_AOJD01000061.1"/>
</dbReference>
<dbReference type="OrthoDB" id="331278at2157"/>
<feature type="compositionally biased region" description="Polar residues" evidence="1">
    <location>
        <begin position="232"/>
        <end position="241"/>
    </location>
</feature>
<keyword evidence="3" id="KW-1185">Reference proteome</keyword>
<accession>M0DLG7</accession>
<feature type="compositionally biased region" description="Acidic residues" evidence="1">
    <location>
        <begin position="113"/>
        <end position="122"/>
    </location>
</feature>
<dbReference type="AlphaFoldDB" id="M0DLG7"/>
<organism evidence="2 3">
    <name type="scientific">Halorubrum tebenquichense DSM 14210</name>
    <dbReference type="NCBI Taxonomy" id="1227485"/>
    <lineage>
        <taxon>Archaea</taxon>
        <taxon>Methanobacteriati</taxon>
        <taxon>Methanobacteriota</taxon>
        <taxon>Stenosarchaea group</taxon>
        <taxon>Halobacteria</taxon>
        <taxon>Halobacteriales</taxon>
        <taxon>Haloferacaceae</taxon>
        <taxon>Halorubrum</taxon>
    </lineage>
</organism>
<evidence type="ECO:0000313" key="2">
    <source>
        <dbReference type="EMBL" id="ELZ35532.1"/>
    </source>
</evidence>
<name>M0DLG7_9EURY</name>
<feature type="region of interest" description="Disordered" evidence="1">
    <location>
        <begin position="99"/>
        <end position="123"/>
    </location>
</feature>
<feature type="compositionally biased region" description="Polar residues" evidence="1">
    <location>
        <begin position="182"/>
        <end position="192"/>
    </location>
</feature>
<evidence type="ECO:0000313" key="3">
    <source>
        <dbReference type="Proteomes" id="UP000011523"/>
    </source>
</evidence>
<feature type="compositionally biased region" description="Basic and acidic residues" evidence="1">
    <location>
        <begin position="165"/>
        <end position="179"/>
    </location>
</feature>
<dbReference type="InterPro" id="IPR008965">
    <property type="entry name" value="CBM2/CBM3_carb-bd_dom_sf"/>
</dbReference>
<dbReference type="Gene3D" id="2.60.40.680">
    <property type="match status" value="1"/>
</dbReference>
<comment type="caution">
    <text evidence="2">The sequence shown here is derived from an EMBL/GenBank/DDBJ whole genome shotgun (WGS) entry which is preliminary data.</text>
</comment>
<proteinExistence type="predicted"/>
<dbReference type="Proteomes" id="UP000011523">
    <property type="component" value="Unassembled WGS sequence"/>
</dbReference>
<gene>
    <name evidence="2" type="ORF">C472_12016</name>
</gene>
<feature type="region of interest" description="Disordered" evidence="1">
    <location>
        <begin position="157"/>
        <end position="259"/>
    </location>
</feature>
<dbReference type="SUPFAM" id="SSF49384">
    <property type="entry name" value="Carbohydrate-binding domain"/>
    <property type="match status" value="1"/>
</dbReference>
<evidence type="ECO:0008006" key="4">
    <source>
        <dbReference type="Google" id="ProtNLM"/>
    </source>
</evidence>
<protein>
    <recommendedName>
        <fullName evidence="4">Cellulosome anchoring protein cohesin region</fullName>
    </recommendedName>
</protein>
<evidence type="ECO:0000256" key="1">
    <source>
        <dbReference type="SAM" id="MobiDB-lite"/>
    </source>
</evidence>